<name>A0A841YTF3_9LIST</name>
<gene>
    <name evidence="2" type="ORF">HB836_15910</name>
</gene>
<dbReference type="Proteomes" id="UP000544413">
    <property type="component" value="Unassembled WGS sequence"/>
</dbReference>
<accession>A0A841YTF3</accession>
<proteinExistence type="predicted"/>
<dbReference type="PANTHER" id="PTHR46889:SF7">
    <property type="entry name" value="TRANSPOSASE FOR INSERTION SEQUENCE ELEMENT IS904"/>
    <property type="match status" value="1"/>
</dbReference>
<dbReference type="Gene3D" id="3.30.420.10">
    <property type="entry name" value="Ribonuclease H-like superfamily/Ribonuclease H"/>
    <property type="match status" value="1"/>
</dbReference>
<dbReference type="SUPFAM" id="SSF53098">
    <property type="entry name" value="Ribonuclease H-like"/>
    <property type="match status" value="1"/>
</dbReference>
<sequence length="120" mass="14339">MLYGLEAAILQERPKNGLIIHTDQGAQYTSHRFYECSRNYHFIHSQSQKGDPYDNAVMESFYKIQPQNTPGQTKTQAKLDIINYLEIYYNYKRTPTSLNYLRSYEFEVSNEFSYRCPFFY</sequence>
<evidence type="ECO:0000313" key="3">
    <source>
        <dbReference type="Proteomes" id="UP000544413"/>
    </source>
</evidence>
<dbReference type="EMBL" id="JAARPT010000013">
    <property type="protein sequence ID" value="MBC1403078.1"/>
    <property type="molecule type" value="Genomic_DNA"/>
</dbReference>
<dbReference type="PROSITE" id="PS50994">
    <property type="entry name" value="INTEGRASE"/>
    <property type="match status" value="1"/>
</dbReference>
<dbReference type="AlphaFoldDB" id="A0A841YTF3"/>
<dbReference type="InterPro" id="IPR036397">
    <property type="entry name" value="RNaseH_sf"/>
</dbReference>
<comment type="caution">
    <text evidence="2">The sequence shown here is derived from an EMBL/GenBank/DDBJ whole genome shotgun (WGS) entry which is preliminary data.</text>
</comment>
<evidence type="ECO:0000259" key="1">
    <source>
        <dbReference type="PROSITE" id="PS50994"/>
    </source>
</evidence>
<protein>
    <submittedName>
        <fullName evidence="2">DDE-type integrase/transposase/recombinase</fullName>
    </submittedName>
</protein>
<dbReference type="GO" id="GO:0003676">
    <property type="term" value="F:nucleic acid binding"/>
    <property type="evidence" value="ECO:0007669"/>
    <property type="project" value="InterPro"/>
</dbReference>
<evidence type="ECO:0000313" key="2">
    <source>
        <dbReference type="EMBL" id="MBC1403078.1"/>
    </source>
</evidence>
<dbReference type="InterPro" id="IPR050900">
    <property type="entry name" value="Transposase_IS3/IS150/IS904"/>
</dbReference>
<dbReference type="InterPro" id="IPR012337">
    <property type="entry name" value="RNaseH-like_sf"/>
</dbReference>
<dbReference type="PANTHER" id="PTHR46889">
    <property type="entry name" value="TRANSPOSASE INSF FOR INSERTION SEQUENCE IS3B-RELATED"/>
    <property type="match status" value="1"/>
</dbReference>
<organism evidence="2 3">
    <name type="scientific">Listeria booriae</name>
    <dbReference type="NCBI Taxonomy" id="1552123"/>
    <lineage>
        <taxon>Bacteria</taxon>
        <taxon>Bacillati</taxon>
        <taxon>Bacillota</taxon>
        <taxon>Bacilli</taxon>
        <taxon>Bacillales</taxon>
        <taxon>Listeriaceae</taxon>
        <taxon>Listeria</taxon>
    </lineage>
</organism>
<reference evidence="2 3" key="1">
    <citation type="submission" date="2020-03" db="EMBL/GenBank/DDBJ databases">
        <title>Soil Listeria distribution.</title>
        <authorList>
            <person name="Liao J."/>
            <person name="Wiedmann M."/>
        </authorList>
    </citation>
    <scope>NUCLEOTIDE SEQUENCE [LARGE SCALE GENOMIC DNA]</scope>
    <source>
        <strain evidence="2 3">FSL L7-1658</strain>
    </source>
</reference>
<dbReference type="InterPro" id="IPR001584">
    <property type="entry name" value="Integrase_cat-core"/>
</dbReference>
<dbReference type="GO" id="GO:0015074">
    <property type="term" value="P:DNA integration"/>
    <property type="evidence" value="ECO:0007669"/>
    <property type="project" value="InterPro"/>
</dbReference>
<feature type="domain" description="Integrase catalytic" evidence="1">
    <location>
        <begin position="1"/>
        <end position="120"/>
    </location>
</feature>